<dbReference type="InterPro" id="IPR028081">
    <property type="entry name" value="Leu-bd"/>
</dbReference>
<comment type="caution">
    <text evidence="5">The sequence shown here is derived from an EMBL/GenBank/DDBJ whole genome shotgun (WGS) entry which is preliminary data.</text>
</comment>
<feature type="chain" id="PRO_5006443964" evidence="3">
    <location>
        <begin position="27"/>
        <end position="398"/>
    </location>
</feature>
<protein>
    <submittedName>
        <fullName evidence="5">Branched-chain amino acid ABC transporter substrate-binding protein</fullName>
    </submittedName>
</protein>
<organism evidence="5 6">
    <name type="scientific">Bradyrhizobium lablabi</name>
    <dbReference type="NCBI Taxonomy" id="722472"/>
    <lineage>
        <taxon>Bacteria</taxon>
        <taxon>Pseudomonadati</taxon>
        <taxon>Pseudomonadota</taxon>
        <taxon>Alphaproteobacteria</taxon>
        <taxon>Hyphomicrobiales</taxon>
        <taxon>Nitrobacteraceae</taxon>
        <taxon>Bradyrhizobium</taxon>
    </lineage>
</organism>
<evidence type="ECO:0000259" key="4">
    <source>
        <dbReference type="Pfam" id="PF13458"/>
    </source>
</evidence>
<dbReference type="Pfam" id="PF13458">
    <property type="entry name" value="Peripla_BP_6"/>
    <property type="match status" value="1"/>
</dbReference>
<dbReference type="PANTHER" id="PTHR47235:SF1">
    <property type="entry name" value="BLR6548 PROTEIN"/>
    <property type="match status" value="1"/>
</dbReference>
<reference evidence="5 6" key="1">
    <citation type="submission" date="2014-03" db="EMBL/GenBank/DDBJ databases">
        <title>Bradyrhizobium valentinum sp. nov., isolated from effective nodules of Lupinus mariae-josephae, a lupine endemic of basic-lime soils in Eastern Spain.</title>
        <authorList>
            <person name="Duran D."/>
            <person name="Rey L."/>
            <person name="Navarro A."/>
            <person name="Busquets A."/>
            <person name="Imperial J."/>
            <person name="Ruiz-Argueso T."/>
        </authorList>
    </citation>
    <scope>NUCLEOTIDE SEQUENCE [LARGE SCALE GENOMIC DNA]</scope>
    <source>
        <strain evidence="5 6">CCBAU 23086</strain>
    </source>
</reference>
<dbReference type="AlphaFoldDB" id="A0A0R3MDS8"/>
<dbReference type="PANTHER" id="PTHR47235">
    <property type="entry name" value="BLR6548 PROTEIN"/>
    <property type="match status" value="1"/>
</dbReference>
<evidence type="ECO:0000313" key="5">
    <source>
        <dbReference type="EMBL" id="KRR16095.1"/>
    </source>
</evidence>
<keyword evidence="2 3" id="KW-0732">Signal</keyword>
<dbReference type="SUPFAM" id="SSF53822">
    <property type="entry name" value="Periplasmic binding protein-like I"/>
    <property type="match status" value="1"/>
</dbReference>
<accession>A0A0R3MDS8</accession>
<dbReference type="RefSeq" id="WP_057863029.1">
    <property type="nucleotide sequence ID" value="NZ_LLYB01000131.1"/>
</dbReference>
<dbReference type="InterPro" id="IPR028082">
    <property type="entry name" value="Peripla_BP_I"/>
</dbReference>
<dbReference type="OrthoDB" id="9770729at2"/>
<dbReference type="Gene3D" id="3.40.50.2300">
    <property type="match status" value="2"/>
</dbReference>
<feature type="domain" description="Leucine-binding protein" evidence="4">
    <location>
        <begin position="38"/>
        <end position="387"/>
    </location>
</feature>
<dbReference type="CDD" id="cd06343">
    <property type="entry name" value="PBP1_ABC_ligand_binding-like"/>
    <property type="match status" value="1"/>
</dbReference>
<evidence type="ECO:0000256" key="1">
    <source>
        <dbReference type="ARBA" id="ARBA00010062"/>
    </source>
</evidence>
<feature type="signal peptide" evidence="3">
    <location>
        <begin position="1"/>
        <end position="26"/>
    </location>
</feature>
<dbReference type="EMBL" id="LLYB01000131">
    <property type="protein sequence ID" value="KRR16095.1"/>
    <property type="molecule type" value="Genomic_DNA"/>
</dbReference>
<comment type="similarity">
    <text evidence="1">Belongs to the leucine-binding protein family.</text>
</comment>
<name>A0A0R3MDS8_9BRAD</name>
<evidence type="ECO:0000256" key="3">
    <source>
        <dbReference type="SAM" id="SignalP"/>
    </source>
</evidence>
<proteinExistence type="inferred from homology"/>
<evidence type="ECO:0000313" key="6">
    <source>
        <dbReference type="Proteomes" id="UP000051660"/>
    </source>
</evidence>
<gene>
    <name evidence="5" type="ORF">CQ14_23920</name>
</gene>
<dbReference type="Proteomes" id="UP000051660">
    <property type="component" value="Unassembled WGS sequence"/>
</dbReference>
<evidence type="ECO:0000256" key="2">
    <source>
        <dbReference type="ARBA" id="ARBA00022729"/>
    </source>
</evidence>
<sequence length="398" mass="43072">MFKRAFWPALLASVVAVTSGTGSASAQKKYDSGASDTEIKIGQTMPYSGPASSYGTIGLAMAAYFEKISGVNGRKITLLSRDDGFQSSKTVEMTRMLVESDEVLFMAASLGTAPNIAVQKYLNGKKVPQLFVATGATRWSDPANFPWTMGWQPSYQIEGAILGRYTIGAHPAAKIGILYQSDDSGKDYIKGFKAGLGDATKQIVAEISYELTDPTVDSQIVALKTAGADTFFLHANPRFSAQAIRRAYEVNWRPAMIMASVGASVGSALAPAGLEKSVGAVTAAYLKDPADKVWENDKALLDWAAFMKQWYPRGNLNDGSNVYGYSLAQTIVAVLRQCGDNLTRENVMKQAASLKNLELPMALPGVRLNTSPEKFLPIEEMRLVRFDGTSWVLMEAKP</sequence>